<organism evidence="4 6">
    <name type="scientific">Mus musculus</name>
    <name type="common">Mouse</name>
    <dbReference type="NCBI Taxonomy" id="10090"/>
    <lineage>
        <taxon>Eukaryota</taxon>
        <taxon>Metazoa</taxon>
        <taxon>Chordata</taxon>
        <taxon>Craniata</taxon>
        <taxon>Vertebrata</taxon>
        <taxon>Euteleostomi</taxon>
        <taxon>Mammalia</taxon>
        <taxon>Eutheria</taxon>
        <taxon>Euarchontoglires</taxon>
        <taxon>Glires</taxon>
        <taxon>Rodentia</taxon>
        <taxon>Myomorpha</taxon>
        <taxon>Muroidea</taxon>
        <taxon>Muridae</taxon>
        <taxon>Murinae</taxon>
        <taxon>Mus</taxon>
        <taxon>Mus</taxon>
    </lineage>
</organism>
<dbReference type="MGI" id="MGI:2446782">
    <property type="gene designation" value="Ssxa1"/>
</dbReference>
<gene>
    <name evidence="4 5" type="primary">Ssxa1</name>
</gene>
<feature type="region of interest" description="Disordered" evidence="1">
    <location>
        <begin position="73"/>
        <end position="127"/>
    </location>
</feature>
<sequence length="127" mass="15099">MKRRSHSVNLGKTKHKPEETCQAFEDISKYFSKEEWKKLSRSEKITYVYMKRNYTTMTNLGLRAHLPDFMESKERVTKSVLSDSDEVSSHESQGLRRPVSHQLREKKKPVIYEEISDLEEEDEDEEE</sequence>
<dbReference type="PANTHER" id="PTHR14112:SF29">
    <property type="entry name" value="PROTEIN SSXA1"/>
    <property type="match status" value="1"/>
</dbReference>
<accession>A0A5H1ZRK6</accession>
<evidence type="ECO:0000259" key="2">
    <source>
        <dbReference type="PROSITE" id="PS50805"/>
    </source>
</evidence>
<keyword evidence="6" id="KW-1185">Reference proteome</keyword>
<evidence type="ECO:0000313" key="5">
    <source>
        <dbReference type="MGI" id="MGI:2446782"/>
    </source>
</evidence>
<dbReference type="SUPFAM" id="SSF109640">
    <property type="entry name" value="KRAB domain (Kruppel-associated box)"/>
    <property type="match status" value="1"/>
</dbReference>
<dbReference type="Bgee" id="ENSMUSG00000062814">
    <property type="expression patterns" value="Expressed in mesodermal cell in embryo and 5 other cell types or tissues"/>
</dbReference>
<reference evidence="4 6" key="2">
    <citation type="journal article" date="2011" name="PLoS Biol.">
        <title>Modernizing reference genome assemblies.</title>
        <authorList>
            <person name="Church D.M."/>
            <person name="Schneider V.A."/>
            <person name="Graves T."/>
            <person name="Auger K."/>
            <person name="Cunningham F."/>
            <person name="Bouk N."/>
            <person name="Chen H.C."/>
            <person name="Agarwala R."/>
            <person name="McLaren W.M."/>
            <person name="Ritchie G.R."/>
            <person name="Albracht D."/>
            <person name="Kremitzki M."/>
            <person name="Rock S."/>
            <person name="Kotkiewicz H."/>
            <person name="Kremitzki C."/>
            <person name="Wollam A."/>
            <person name="Trani L."/>
            <person name="Fulton L."/>
            <person name="Fulton R."/>
            <person name="Matthews L."/>
            <person name="Whitehead S."/>
            <person name="Chow W."/>
            <person name="Torrance J."/>
            <person name="Dunn M."/>
            <person name="Harden G."/>
            <person name="Threadgold G."/>
            <person name="Wood J."/>
            <person name="Collins J."/>
            <person name="Heath P."/>
            <person name="Griffiths G."/>
            <person name="Pelan S."/>
            <person name="Grafham D."/>
            <person name="Eichler E.E."/>
            <person name="Weinstock G."/>
            <person name="Mardis E.R."/>
            <person name="Wilson R.K."/>
            <person name="Howe K."/>
            <person name="Flicek P."/>
            <person name="Hubbard T."/>
        </authorList>
    </citation>
    <scope>NUCLEOTIDE SEQUENCE [LARGE SCALE GENOMIC DNA]</scope>
    <source>
        <strain evidence="4 6">C57BL/6J</strain>
    </source>
</reference>
<reference evidence="4" key="3">
    <citation type="submission" date="2025-03" db="UniProtKB">
        <authorList>
            <consortium name="Ensembl"/>
        </authorList>
    </citation>
    <scope>IDENTIFICATION</scope>
    <source>
        <strain evidence="4">C57BL/6J</strain>
    </source>
</reference>
<dbReference type="Proteomes" id="UP000000589">
    <property type="component" value="Chromosome X"/>
</dbReference>
<feature type="compositionally biased region" description="Acidic residues" evidence="1">
    <location>
        <begin position="114"/>
        <end position="127"/>
    </location>
</feature>
<dbReference type="VEuPathDB" id="HostDB:ENSMUSG00000062814"/>
<dbReference type="GO" id="GO:0006355">
    <property type="term" value="P:regulation of DNA-templated transcription"/>
    <property type="evidence" value="ECO:0007669"/>
    <property type="project" value="InterPro"/>
</dbReference>
<evidence type="ECO:0000259" key="3">
    <source>
        <dbReference type="PROSITE" id="PS50806"/>
    </source>
</evidence>
<dbReference type="InterPro" id="IPR036051">
    <property type="entry name" value="KRAB_dom_sf"/>
</dbReference>
<protein>
    <submittedName>
        <fullName evidence="4">SSX member A1</fullName>
    </submittedName>
</protein>
<dbReference type="GeneTree" id="ENSGT00390000012484"/>
<dbReference type="PROSITE" id="PS50806">
    <property type="entry name" value="KRAB_RELATED"/>
    <property type="match status" value="1"/>
</dbReference>
<dbReference type="PROSITE" id="PS50805">
    <property type="entry name" value="KRAB"/>
    <property type="match status" value="1"/>
</dbReference>
<dbReference type="Ensembl" id="ENSMUST00000072593.9">
    <property type="protein sequence ID" value="ENSMUSP00000072395.3"/>
    <property type="gene ID" value="ENSMUSG00000062814.10"/>
</dbReference>
<dbReference type="Pfam" id="PF01352">
    <property type="entry name" value="KRAB"/>
    <property type="match status" value="1"/>
</dbReference>
<dbReference type="Gene3D" id="6.10.140.140">
    <property type="match status" value="1"/>
</dbReference>
<dbReference type="InterPro" id="IPR019041">
    <property type="entry name" value="SSXRD_motif"/>
</dbReference>
<evidence type="ECO:0000313" key="4">
    <source>
        <dbReference type="Ensembl" id="ENSMUSP00000072395.3"/>
    </source>
</evidence>
<proteinExistence type="predicted"/>
<dbReference type="InterPro" id="IPR001909">
    <property type="entry name" value="KRAB"/>
</dbReference>
<dbReference type="OrthoDB" id="9802659at2759"/>
<evidence type="ECO:0000313" key="6">
    <source>
        <dbReference type="Proteomes" id="UP000000589"/>
    </source>
</evidence>
<name>A0A5H1ZRK6_MOUSE</name>
<dbReference type="Pfam" id="PF09514">
    <property type="entry name" value="SSXRD"/>
    <property type="match status" value="1"/>
</dbReference>
<feature type="domain" description="KRAB-related" evidence="3">
    <location>
        <begin position="19"/>
        <end position="83"/>
    </location>
</feature>
<dbReference type="SMART" id="SM00349">
    <property type="entry name" value="KRAB"/>
    <property type="match status" value="1"/>
</dbReference>
<evidence type="ECO:0000256" key="1">
    <source>
        <dbReference type="SAM" id="MobiDB-lite"/>
    </source>
</evidence>
<dbReference type="PANTHER" id="PTHR14112">
    <property type="entry name" value="SYNOVIAL SARCOMA, X MEMBER"/>
    <property type="match status" value="1"/>
</dbReference>
<reference evidence="4 6" key="1">
    <citation type="journal article" date="2009" name="PLoS Biol.">
        <title>Lineage-specific biology revealed by a finished genome assembly of the mouse.</title>
        <authorList>
            <consortium name="Mouse Genome Sequencing Consortium"/>
            <person name="Church D.M."/>
            <person name="Goodstadt L."/>
            <person name="Hillier L.W."/>
            <person name="Zody M.C."/>
            <person name="Goldstein S."/>
            <person name="She X."/>
            <person name="Bult C.J."/>
            <person name="Agarwala R."/>
            <person name="Cherry J.L."/>
            <person name="DiCuccio M."/>
            <person name="Hlavina W."/>
            <person name="Kapustin Y."/>
            <person name="Meric P."/>
            <person name="Maglott D."/>
            <person name="Birtle Z."/>
            <person name="Marques A.C."/>
            <person name="Graves T."/>
            <person name="Zhou S."/>
            <person name="Teague B."/>
            <person name="Potamousis K."/>
            <person name="Churas C."/>
            <person name="Place M."/>
            <person name="Herschleb J."/>
            <person name="Runnheim R."/>
            <person name="Forrest D."/>
            <person name="Amos-Landgraf J."/>
            <person name="Schwartz D.C."/>
            <person name="Cheng Z."/>
            <person name="Lindblad-Toh K."/>
            <person name="Eichler E.E."/>
            <person name="Ponting C.P."/>
        </authorList>
    </citation>
    <scope>NUCLEOTIDE SEQUENCE [LARGE SCALE GENOMIC DNA]</scope>
    <source>
        <strain evidence="4 6">C57BL/6J</strain>
    </source>
</reference>
<dbReference type="AlphaFoldDB" id="A0A5H1ZRK6"/>
<dbReference type="InterPro" id="IPR003655">
    <property type="entry name" value="aKRAB"/>
</dbReference>
<dbReference type="OMA" id="KAWEYSH"/>
<dbReference type="GO" id="GO:0005634">
    <property type="term" value="C:nucleus"/>
    <property type="evidence" value="ECO:0007669"/>
    <property type="project" value="InterPro"/>
</dbReference>
<dbReference type="SMR" id="A0A5H1ZRK6"/>
<dbReference type="AGR" id="MGI:2446782"/>
<feature type="domain" description="KRAB" evidence="2">
    <location>
        <begin position="22"/>
        <end position="92"/>
    </location>
</feature>